<keyword evidence="2" id="KW-1185">Reference proteome</keyword>
<dbReference type="Proteomes" id="UP000218054">
    <property type="component" value="Unassembled WGS sequence"/>
</dbReference>
<dbReference type="Pfam" id="PF06821">
    <property type="entry name" value="Ser_hydrolase"/>
    <property type="match status" value="1"/>
</dbReference>
<name>A0A2A2AFV7_9BURK</name>
<gene>
    <name evidence="1" type="ORF">CK625_11095</name>
</gene>
<dbReference type="InterPro" id="IPR010662">
    <property type="entry name" value="RBBP9/YdeN"/>
</dbReference>
<dbReference type="SUPFAM" id="SSF53474">
    <property type="entry name" value="alpha/beta-Hydrolases"/>
    <property type="match status" value="1"/>
</dbReference>
<keyword evidence="1" id="KW-0378">Hydrolase</keyword>
<dbReference type="InterPro" id="IPR029058">
    <property type="entry name" value="AB_hydrolase_fold"/>
</dbReference>
<reference evidence="1 2" key="1">
    <citation type="submission" date="2017-08" db="EMBL/GenBank/DDBJ databases">
        <title>WGS of Clinical strains of the CDC Group NO-1 linked to zoonotic infections in humans.</title>
        <authorList>
            <person name="Bernier A.-M."/>
            <person name="Bernard K."/>
        </authorList>
    </citation>
    <scope>NUCLEOTIDE SEQUENCE [LARGE SCALE GENOMIC DNA]</scope>
    <source>
        <strain evidence="1 2">NML00-0135</strain>
    </source>
</reference>
<evidence type="ECO:0000313" key="2">
    <source>
        <dbReference type="Proteomes" id="UP000218054"/>
    </source>
</evidence>
<proteinExistence type="predicted"/>
<evidence type="ECO:0000313" key="1">
    <source>
        <dbReference type="EMBL" id="PAT36479.1"/>
    </source>
</evidence>
<accession>A0A2A2AFV7</accession>
<protein>
    <submittedName>
        <fullName evidence="1">Alpha/beta hydrolase</fullName>
    </submittedName>
</protein>
<dbReference type="RefSeq" id="WP_095540387.1">
    <property type="nucleotide sequence ID" value="NZ_NSJB01000010.1"/>
</dbReference>
<dbReference type="Gene3D" id="3.40.50.1820">
    <property type="entry name" value="alpha/beta hydrolase"/>
    <property type="match status" value="1"/>
</dbReference>
<organism evidence="1 2">
    <name type="scientific">Vandammella animalimorsus</name>
    <dbReference type="NCBI Taxonomy" id="2029117"/>
    <lineage>
        <taxon>Bacteria</taxon>
        <taxon>Pseudomonadati</taxon>
        <taxon>Pseudomonadota</taxon>
        <taxon>Betaproteobacteria</taxon>
        <taxon>Burkholderiales</taxon>
        <taxon>Comamonadaceae</taxon>
        <taxon>Vandammella</taxon>
    </lineage>
</organism>
<comment type="caution">
    <text evidence="1">The sequence shown here is derived from an EMBL/GenBank/DDBJ whole genome shotgun (WGS) entry which is preliminary data.</text>
</comment>
<dbReference type="AlphaFoldDB" id="A0A2A2AFV7"/>
<dbReference type="GO" id="GO:0016787">
    <property type="term" value="F:hydrolase activity"/>
    <property type="evidence" value="ECO:0007669"/>
    <property type="project" value="UniProtKB-KW"/>
</dbReference>
<sequence length="206" mass="22456">MSAPAPAVQLLLLPAHQGAGIGAAQQPAGLLPRWHAVYGDPCVAQHDWQRPRSGDWQIQLEQAVLHSQRPVALLAEGLGCQLVARWAQHSRHARRVLAALLLAPLDVETEQYQHQLPSWQPMARTRLPFVSQLLLPRPMAGAPLQRMQQMAAHWGSSLRWLDEEHGEGQGAQQPAAQLGPLRLALQELLASVAAALPGQGAHRPTD</sequence>
<dbReference type="EMBL" id="NSJB01000010">
    <property type="protein sequence ID" value="PAT36479.1"/>
    <property type="molecule type" value="Genomic_DNA"/>
</dbReference>